<dbReference type="SMART" id="SM00530">
    <property type="entry name" value="HTH_XRE"/>
    <property type="match status" value="1"/>
</dbReference>
<dbReference type="Gene3D" id="3.30.450.180">
    <property type="match status" value="1"/>
</dbReference>
<dbReference type="SUPFAM" id="SSF47413">
    <property type="entry name" value="lambda repressor-like DNA-binding domains"/>
    <property type="match status" value="1"/>
</dbReference>
<organism evidence="2 3">
    <name type="scientific">Hwanghaeella grinnelliae</name>
    <dbReference type="NCBI Taxonomy" id="2500179"/>
    <lineage>
        <taxon>Bacteria</taxon>
        <taxon>Pseudomonadati</taxon>
        <taxon>Pseudomonadota</taxon>
        <taxon>Alphaproteobacteria</taxon>
        <taxon>Rhodospirillales</taxon>
        <taxon>Rhodospirillaceae</taxon>
        <taxon>Hwanghaeella</taxon>
    </lineage>
</organism>
<keyword evidence="3" id="KW-1185">Reference proteome</keyword>
<reference evidence="3" key="1">
    <citation type="submission" date="2019-01" db="EMBL/GenBank/DDBJ databases">
        <title>Gri0909 isolated from a small marine red alga.</title>
        <authorList>
            <person name="Kim J."/>
            <person name="Jeong S.E."/>
            <person name="Jeon C.O."/>
        </authorList>
    </citation>
    <scope>NUCLEOTIDE SEQUENCE [LARGE SCALE GENOMIC DNA]</scope>
    <source>
        <strain evidence="3">Gri0909</strain>
    </source>
</reference>
<dbReference type="Pfam" id="PF17765">
    <property type="entry name" value="MLTR_LBD"/>
    <property type="match status" value="1"/>
</dbReference>
<dbReference type="AlphaFoldDB" id="A0A3S2W7I2"/>
<evidence type="ECO:0000313" key="2">
    <source>
        <dbReference type="EMBL" id="RVU39174.1"/>
    </source>
</evidence>
<dbReference type="GO" id="GO:0003677">
    <property type="term" value="F:DNA binding"/>
    <property type="evidence" value="ECO:0007669"/>
    <property type="project" value="InterPro"/>
</dbReference>
<dbReference type="PANTHER" id="PTHR35010:SF4">
    <property type="entry name" value="BLL5781 PROTEIN"/>
    <property type="match status" value="1"/>
</dbReference>
<gene>
    <name evidence="2" type="ORF">EOI86_07965</name>
</gene>
<dbReference type="Gene3D" id="1.10.260.40">
    <property type="entry name" value="lambda repressor-like DNA-binding domains"/>
    <property type="match status" value="1"/>
</dbReference>
<proteinExistence type="predicted"/>
<evidence type="ECO:0000259" key="1">
    <source>
        <dbReference type="PROSITE" id="PS50943"/>
    </source>
</evidence>
<dbReference type="InterPro" id="IPR001387">
    <property type="entry name" value="Cro/C1-type_HTH"/>
</dbReference>
<dbReference type="PANTHER" id="PTHR35010">
    <property type="entry name" value="BLL4672 PROTEIN-RELATED"/>
    <property type="match status" value="1"/>
</dbReference>
<dbReference type="InterPro" id="IPR010982">
    <property type="entry name" value="Lambda_DNA-bd_dom_sf"/>
</dbReference>
<dbReference type="PROSITE" id="PS50943">
    <property type="entry name" value="HTH_CROC1"/>
    <property type="match status" value="1"/>
</dbReference>
<dbReference type="RefSeq" id="WP_127764545.1">
    <property type="nucleotide sequence ID" value="NZ_SADE01000001.1"/>
</dbReference>
<dbReference type="OrthoDB" id="9785973at2"/>
<sequence length="267" mass="29216">MKTGSITAGELLRDWRQRRRLSQLALAADADISQRHLSFMESGRSKPSRDMVLRLTGHLDVPLRDRNAILTAAGYAPHYPQHPLDAPELSMARETVERILHGHMPHPALAVDRHWTLLAGNDAVTAMLAGVAPHLLEGEVNALRVSLHPDGLAPRILNIHEWRGHILHRLSHDIEKCADPVLVALYDELKSYPVPGQAGPMRTDPAQEGRIAVPLRLKGESSPLSFLSTTTVFGTAVDVTLSEVTIEAFFPADEDTAHAMAALAGRP</sequence>
<protein>
    <submittedName>
        <fullName evidence="2">Helix-turn-helix domain-containing protein</fullName>
    </submittedName>
</protein>
<dbReference type="EMBL" id="SADE01000001">
    <property type="protein sequence ID" value="RVU39174.1"/>
    <property type="molecule type" value="Genomic_DNA"/>
</dbReference>
<dbReference type="InterPro" id="IPR041413">
    <property type="entry name" value="MLTR_LBD"/>
</dbReference>
<evidence type="ECO:0000313" key="3">
    <source>
        <dbReference type="Proteomes" id="UP000287447"/>
    </source>
</evidence>
<dbReference type="Proteomes" id="UP000287447">
    <property type="component" value="Unassembled WGS sequence"/>
</dbReference>
<dbReference type="CDD" id="cd00093">
    <property type="entry name" value="HTH_XRE"/>
    <property type="match status" value="1"/>
</dbReference>
<dbReference type="Pfam" id="PF01381">
    <property type="entry name" value="HTH_3"/>
    <property type="match status" value="1"/>
</dbReference>
<comment type="caution">
    <text evidence="2">The sequence shown here is derived from an EMBL/GenBank/DDBJ whole genome shotgun (WGS) entry which is preliminary data.</text>
</comment>
<feature type="domain" description="HTH cro/C1-type" evidence="1">
    <location>
        <begin position="12"/>
        <end position="66"/>
    </location>
</feature>
<name>A0A3S2W7I2_9PROT</name>
<accession>A0A3S2W7I2</accession>